<feature type="domain" description="DDE Tnp4" evidence="9">
    <location>
        <begin position="203"/>
        <end position="341"/>
    </location>
</feature>
<evidence type="ECO:0000256" key="3">
    <source>
        <dbReference type="ARBA" id="ARBA00006958"/>
    </source>
</evidence>
<dbReference type="RefSeq" id="XP_017031214.1">
    <property type="nucleotide sequence ID" value="XM_017175725.3"/>
</dbReference>
<evidence type="ECO:0000259" key="9">
    <source>
        <dbReference type="Pfam" id="PF13359"/>
    </source>
</evidence>
<protein>
    <recommendedName>
        <fullName evidence="9">DDE Tnp4 domain-containing protein</fullName>
    </recommendedName>
</protein>
<dbReference type="GeneID" id="108080822"/>
<keyword evidence="8" id="KW-0732">Signal</keyword>
<evidence type="ECO:0000256" key="2">
    <source>
        <dbReference type="ARBA" id="ARBA00004123"/>
    </source>
</evidence>
<dbReference type="GO" id="GO:0005634">
    <property type="term" value="C:nucleus"/>
    <property type="evidence" value="ECO:0007669"/>
    <property type="project" value="UniProtKB-SubCell"/>
</dbReference>
<dbReference type="GO" id="GO:0046872">
    <property type="term" value="F:metal ion binding"/>
    <property type="evidence" value="ECO:0007669"/>
    <property type="project" value="UniProtKB-KW"/>
</dbReference>
<feature type="signal peptide" evidence="8">
    <location>
        <begin position="1"/>
        <end position="23"/>
    </location>
</feature>
<evidence type="ECO:0000256" key="6">
    <source>
        <dbReference type="ARBA" id="ARBA00022801"/>
    </source>
</evidence>
<accession>A0A6P4J7Z2</accession>
<evidence type="ECO:0000256" key="8">
    <source>
        <dbReference type="SAM" id="SignalP"/>
    </source>
</evidence>
<feature type="chain" id="PRO_5028259283" description="DDE Tnp4 domain-containing protein" evidence="8">
    <location>
        <begin position="24"/>
        <end position="406"/>
    </location>
</feature>
<reference evidence="11" key="1">
    <citation type="submission" date="2025-08" db="UniProtKB">
        <authorList>
            <consortium name="RefSeq"/>
        </authorList>
    </citation>
    <scope>IDENTIFICATION</scope>
    <source>
        <strain evidence="11">14028-0561.14</strain>
        <tissue evidence="11">Whole fly</tissue>
    </source>
</reference>
<keyword evidence="4" id="KW-0540">Nuclease</keyword>
<evidence type="ECO:0000313" key="10">
    <source>
        <dbReference type="Proteomes" id="UP001652661"/>
    </source>
</evidence>
<comment type="subcellular location">
    <subcellularLocation>
        <location evidence="2">Nucleus</location>
    </subcellularLocation>
</comment>
<dbReference type="InterPro" id="IPR027806">
    <property type="entry name" value="HARBI1_dom"/>
</dbReference>
<keyword evidence="6" id="KW-0378">Hydrolase</keyword>
<dbReference type="InterPro" id="IPR045249">
    <property type="entry name" value="HARBI1-like"/>
</dbReference>
<name>A0A6P4J7Z2_DROKI</name>
<evidence type="ECO:0000256" key="7">
    <source>
        <dbReference type="ARBA" id="ARBA00023242"/>
    </source>
</evidence>
<organism evidence="10 11">
    <name type="scientific">Drosophila kikkawai</name>
    <name type="common">Fruit fly</name>
    <dbReference type="NCBI Taxonomy" id="30033"/>
    <lineage>
        <taxon>Eukaryota</taxon>
        <taxon>Metazoa</taxon>
        <taxon>Ecdysozoa</taxon>
        <taxon>Arthropoda</taxon>
        <taxon>Hexapoda</taxon>
        <taxon>Insecta</taxon>
        <taxon>Pterygota</taxon>
        <taxon>Neoptera</taxon>
        <taxon>Endopterygota</taxon>
        <taxon>Diptera</taxon>
        <taxon>Brachycera</taxon>
        <taxon>Muscomorpha</taxon>
        <taxon>Ephydroidea</taxon>
        <taxon>Drosophilidae</taxon>
        <taxon>Drosophila</taxon>
        <taxon>Sophophora</taxon>
    </lineage>
</organism>
<comment type="similarity">
    <text evidence="3">Belongs to the HARBI1 family.</text>
</comment>
<keyword evidence="10" id="KW-1185">Reference proteome</keyword>
<gene>
    <name evidence="11" type="primary">LOC108080822</name>
</gene>
<proteinExistence type="inferred from homology"/>
<dbReference type="Proteomes" id="UP001652661">
    <property type="component" value="Chromosome 3R"/>
</dbReference>
<dbReference type="OrthoDB" id="7847210at2759"/>
<evidence type="ECO:0000256" key="5">
    <source>
        <dbReference type="ARBA" id="ARBA00022723"/>
    </source>
</evidence>
<dbReference type="PANTHER" id="PTHR22930:SF269">
    <property type="entry name" value="NUCLEASE HARBI1-LIKE PROTEIN"/>
    <property type="match status" value="1"/>
</dbReference>
<sequence length="406" mass="46234">MNLTNKRKIFINAALVGFMVALAEEEEDNEGPQQRGIRRRKCWVKQYLQQRNGRGKHANFENLTKNPTHFFANFHMSFDTFQSLFSLLEPHLLPKRISRGNDFIRVELKFAAVLEYFALGGLQRDVSFSYRISKQHFGLLVAAVCEAIVQELGWEIPQWEKYAVLGSALDSEKTWNLPNCVGAIGGKLLGVGPPMKNREEMSCIPIFAVCDPSLRFTYLDVGDILRANDPDLFVKSNLGKAILTESLYFPEDSCVNGSPMTYYVVSGDDTFPLIKRIMKPFESKSISREEQHFNERIHHASSCIDKAFGLLSANWTVMRRQAMCRPERAKQIARACCLLHNYLLRTKPKDYTDWLPENNEAMIPINSVITPGGNEDYPKLVRDSIKNSLIVRKEMGQASLQAHKHA</sequence>
<dbReference type="GO" id="GO:0016787">
    <property type="term" value="F:hydrolase activity"/>
    <property type="evidence" value="ECO:0007669"/>
    <property type="project" value="UniProtKB-KW"/>
</dbReference>
<keyword evidence="5" id="KW-0479">Metal-binding</keyword>
<comment type="cofactor">
    <cofactor evidence="1">
        <name>a divalent metal cation</name>
        <dbReference type="ChEBI" id="CHEBI:60240"/>
    </cofactor>
</comment>
<evidence type="ECO:0000313" key="11">
    <source>
        <dbReference type="RefSeq" id="XP_017031214.1"/>
    </source>
</evidence>
<dbReference type="Pfam" id="PF13359">
    <property type="entry name" value="DDE_Tnp_4"/>
    <property type="match status" value="1"/>
</dbReference>
<dbReference type="PANTHER" id="PTHR22930">
    <property type="match status" value="1"/>
</dbReference>
<keyword evidence="7" id="KW-0539">Nucleus</keyword>
<evidence type="ECO:0000256" key="4">
    <source>
        <dbReference type="ARBA" id="ARBA00022722"/>
    </source>
</evidence>
<evidence type="ECO:0000256" key="1">
    <source>
        <dbReference type="ARBA" id="ARBA00001968"/>
    </source>
</evidence>
<dbReference type="AlphaFoldDB" id="A0A6P4J7Z2"/>
<dbReference type="GO" id="GO:0004518">
    <property type="term" value="F:nuclease activity"/>
    <property type="evidence" value="ECO:0007669"/>
    <property type="project" value="UniProtKB-KW"/>
</dbReference>